<name>A0A0V0GR52_SOLCH</name>
<organism evidence="1">
    <name type="scientific">Solanum chacoense</name>
    <name type="common">Chaco potato</name>
    <dbReference type="NCBI Taxonomy" id="4108"/>
    <lineage>
        <taxon>Eukaryota</taxon>
        <taxon>Viridiplantae</taxon>
        <taxon>Streptophyta</taxon>
        <taxon>Embryophyta</taxon>
        <taxon>Tracheophyta</taxon>
        <taxon>Spermatophyta</taxon>
        <taxon>Magnoliopsida</taxon>
        <taxon>eudicotyledons</taxon>
        <taxon>Gunneridae</taxon>
        <taxon>Pentapetalae</taxon>
        <taxon>asterids</taxon>
        <taxon>lamiids</taxon>
        <taxon>Solanales</taxon>
        <taxon>Solanaceae</taxon>
        <taxon>Solanoideae</taxon>
        <taxon>Solaneae</taxon>
        <taxon>Solanum</taxon>
    </lineage>
</organism>
<dbReference type="AlphaFoldDB" id="A0A0V0GR52"/>
<reference evidence="1" key="1">
    <citation type="submission" date="2015-12" db="EMBL/GenBank/DDBJ databases">
        <title>Gene expression during late stages of embryo sac development: a critical building block for successful pollen-pistil interactions.</title>
        <authorList>
            <person name="Liu Y."/>
            <person name="Joly V."/>
            <person name="Sabar M."/>
            <person name="Matton D.P."/>
        </authorList>
    </citation>
    <scope>NUCLEOTIDE SEQUENCE</scope>
</reference>
<sequence>MKFSTDKSSTIITMESSAQIPMLKMHQQSIVNPKIFIQYINSAEYSSKIFSQNISRKQLY</sequence>
<protein>
    <submittedName>
        <fullName evidence="1">Putative ovule protein</fullName>
    </submittedName>
</protein>
<dbReference type="EMBL" id="GEDG01032817">
    <property type="protein sequence ID" value="JAP10613.1"/>
    <property type="molecule type" value="Transcribed_RNA"/>
</dbReference>
<proteinExistence type="predicted"/>
<accession>A0A0V0GR52</accession>
<evidence type="ECO:0000313" key="1">
    <source>
        <dbReference type="EMBL" id="JAP10613.1"/>
    </source>
</evidence>